<reference evidence="1" key="1">
    <citation type="submission" date="2012-04" db="EMBL/GenBank/DDBJ databases">
        <title>The Genome Sequence of Loa loa.</title>
        <authorList>
            <consortium name="The Broad Institute Genome Sequencing Platform"/>
            <consortium name="Broad Institute Genome Sequencing Center for Infectious Disease"/>
            <person name="Nutman T.B."/>
            <person name="Fink D.L."/>
            <person name="Russ C."/>
            <person name="Young S."/>
            <person name="Zeng Q."/>
            <person name="Gargeya S."/>
            <person name="Alvarado L."/>
            <person name="Berlin A."/>
            <person name="Chapman S.B."/>
            <person name="Chen Z."/>
            <person name="Freedman E."/>
            <person name="Gellesch M."/>
            <person name="Goldberg J."/>
            <person name="Griggs A."/>
            <person name="Gujja S."/>
            <person name="Heilman E.R."/>
            <person name="Heiman D."/>
            <person name="Howarth C."/>
            <person name="Mehta T."/>
            <person name="Neiman D."/>
            <person name="Pearson M."/>
            <person name="Roberts A."/>
            <person name="Saif S."/>
            <person name="Shea T."/>
            <person name="Shenoy N."/>
            <person name="Sisk P."/>
            <person name="Stolte C."/>
            <person name="Sykes S."/>
            <person name="White J."/>
            <person name="Yandava C."/>
            <person name="Haas B."/>
            <person name="Henn M.R."/>
            <person name="Nusbaum C."/>
            <person name="Birren B."/>
        </authorList>
    </citation>
    <scope>NUCLEOTIDE SEQUENCE [LARGE SCALE GENOMIC DNA]</scope>
</reference>
<dbReference type="EMBL" id="JH712150">
    <property type="protein sequence ID" value="EFO28328.1"/>
    <property type="molecule type" value="Genomic_DNA"/>
</dbReference>
<evidence type="ECO:0000313" key="1">
    <source>
        <dbReference type="EMBL" id="EFO28328.1"/>
    </source>
</evidence>
<gene>
    <name evidence="1" type="ORF">LOAG_00147</name>
</gene>
<dbReference type="KEGG" id="loa:LOAG_00147"/>
<organism evidence="1">
    <name type="scientific">Loa loa</name>
    <name type="common">Eye worm</name>
    <name type="synonym">Filaria loa</name>
    <dbReference type="NCBI Taxonomy" id="7209"/>
    <lineage>
        <taxon>Eukaryota</taxon>
        <taxon>Metazoa</taxon>
        <taxon>Ecdysozoa</taxon>
        <taxon>Nematoda</taxon>
        <taxon>Chromadorea</taxon>
        <taxon>Rhabditida</taxon>
        <taxon>Spirurina</taxon>
        <taxon>Spiruromorpha</taxon>
        <taxon>Filarioidea</taxon>
        <taxon>Onchocercidae</taxon>
        <taxon>Loa</taxon>
    </lineage>
</organism>
<dbReference type="RefSeq" id="XP_003135735.1">
    <property type="nucleotide sequence ID" value="XM_003135687.1"/>
</dbReference>
<accession>A0A1S0UBW1</accession>
<dbReference type="InParanoid" id="A0A1S0UBW1"/>
<dbReference type="CTD" id="9937515"/>
<proteinExistence type="predicted"/>
<dbReference type="AlphaFoldDB" id="A0A1S0UBW1"/>
<protein>
    <submittedName>
        <fullName evidence="1">Uncharacterized protein</fullName>
    </submittedName>
</protein>
<name>A0A1S0UBW1_LOALO</name>
<dbReference type="GeneID" id="9937515"/>
<sequence length="137" mass="15432">MVCMNSGADEVAVKVRQNTPCTLLGISLAAIGLFQLRCAYFELEASGATLMSRWPTELYNHPSITCMYIYIHIHTQTDTHTHIHTYICASQILPMLMFGTLRLPISLDECRKMWQTASAITQSIPVLTSAHFYGHLR</sequence>